<proteinExistence type="predicted"/>
<accession>A0A0D7BMZ5</accession>
<evidence type="ECO:0000313" key="2">
    <source>
        <dbReference type="EMBL" id="KIY71928.1"/>
    </source>
</evidence>
<sequence>MALEYIPALFVQSLDAKYQAMCNEFPGEVQAILAPYEDLLDDFDMDEFEKDAQKHVRYDLAELCKKVEGALEKLFKEWSAQNENKQAEKLEEIRREMEQRSTRKRERQEAEKKRLEMERKEREEKERKEKEQQESERKERQERERKELQERERKEQREKERKERDREERNAREDNDSDEVVARMVTRTSIKRGRVSRTFVRGKRQSPVDGDESEDVEQDKPVAKRLKRSRSVLSDTLSTPEPPSGRIVRYEGIYDYDDEVGDEGEWEEEEDERTQTPSDKRNAARIRKGKKTLAEKVKAAKMSTTVGKPVDEHMVAMAWVRRQKPWTKDAPTAQGHVRLSRRSVRDLNLLMNAMMKETELYEFETDESDSGVELGDGEY</sequence>
<gene>
    <name evidence="2" type="ORF">CYLTODRAFT_418312</name>
</gene>
<feature type="compositionally biased region" description="Basic residues" evidence="1">
    <location>
        <begin position="189"/>
        <end position="204"/>
    </location>
</feature>
<dbReference type="EMBL" id="KN880448">
    <property type="protein sequence ID" value="KIY71928.1"/>
    <property type="molecule type" value="Genomic_DNA"/>
</dbReference>
<protein>
    <submittedName>
        <fullName evidence="2">Uncharacterized protein</fullName>
    </submittedName>
</protein>
<evidence type="ECO:0000256" key="1">
    <source>
        <dbReference type="SAM" id="MobiDB-lite"/>
    </source>
</evidence>
<reference evidence="2 3" key="1">
    <citation type="journal article" date="2015" name="Fungal Genet. Biol.">
        <title>Evolution of novel wood decay mechanisms in Agaricales revealed by the genome sequences of Fistulina hepatica and Cylindrobasidium torrendii.</title>
        <authorList>
            <person name="Floudas D."/>
            <person name="Held B.W."/>
            <person name="Riley R."/>
            <person name="Nagy L.G."/>
            <person name="Koehler G."/>
            <person name="Ransdell A.S."/>
            <person name="Younus H."/>
            <person name="Chow J."/>
            <person name="Chiniquy J."/>
            <person name="Lipzen A."/>
            <person name="Tritt A."/>
            <person name="Sun H."/>
            <person name="Haridas S."/>
            <person name="LaButti K."/>
            <person name="Ohm R.A."/>
            <person name="Kues U."/>
            <person name="Blanchette R.A."/>
            <person name="Grigoriev I.V."/>
            <person name="Minto R.E."/>
            <person name="Hibbett D.S."/>
        </authorList>
    </citation>
    <scope>NUCLEOTIDE SEQUENCE [LARGE SCALE GENOMIC DNA]</scope>
    <source>
        <strain evidence="2 3">FP15055 ss-10</strain>
    </source>
</reference>
<organism evidence="2 3">
    <name type="scientific">Cylindrobasidium torrendii FP15055 ss-10</name>
    <dbReference type="NCBI Taxonomy" id="1314674"/>
    <lineage>
        <taxon>Eukaryota</taxon>
        <taxon>Fungi</taxon>
        <taxon>Dikarya</taxon>
        <taxon>Basidiomycota</taxon>
        <taxon>Agaricomycotina</taxon>
        <taxon>Agaricomycetes</taxon>
        <taxon>Agaricomycetidae</taxon>
        <taxon>Agaricales</taxon>
        <taxon>Marasmiineae</taxon>
        <taxon>Physalacriaceae</taxon>
        <taxon>Cylindrobasidium</taxon>
    </lineage>
</organism>
<feature type="region of interest" description="Disordered" evidence="1">
    <location>
        <begin position="96"/>
        <end position="305"/>
    </location>
</feature>
<evidence type="ECO:0000313" key="3">
    <source>
        <dbReference type="Proteomes" id="UP000054007"/>
    </source>
</evidence>
<name>A0A0D7BMZ5_9AGAR</name>
<feature type="compositionally biased region" description="Acidic residues" evidence="1">
    <location>
        <begin position="254"/>
        <end position="272"/>
    </location>
</feature>
<dbReference type="AlphaFoldDB" id="A0A0D7BMZ5"/>
<keyword evidence="3" id="KW-1185">Reference proteome</keyword>
<feature type="compositionally biased region" description="Basic and acidic residues" evidence="1">
    <location>
        <begin position="96"/>
        <end position="174"/>
    </location>
</feature>
<dbReference type="Proteomes" id="UP000054007">
    <property type="component" value="Unassembled WGS sequence"/>
</dbReference>